<accession>A0A9W8MCS3</accession>
<gene>
    <name evidence="2" type="ORF">H1R20_g12031</name>
</gene>
<keyword evidence="1" id="KW-0732">Signal</keyword>
<name>A0A9W8MCS3_9AGAR</name>
<organism evidence="2 3">
    <name type="scientific">Candolleomyces eurysporus</name>
    <dbReference type="NCBI Taxonomy" id="2828524"/>
    <lineage>
        <taxon>Eukaryota</taxon>
        <taxon>Fungi</taxon>
        <taxon>Dikarya</taxon>
        <taxon>Basidiomycota</taxon>
        <taxon>Agaricomycotina</taxon>
        <taxon>Agaricomycetes</taxon>
        <taxon>Agaricomycetidae</taxon>
        <taxon>Agaricales</taxon>
        <taxon>Agaricineae</taxon>
        <taxon>Psathyrellaceae</taxon>
        <taxon>Candolleomyces</taxon>
    </lineage>
</organism>
<feature type="non-terminal residue" evidence="2">
    <location>
        <position position="1"/>
    </location>
</feature>
<comment type="caution">
    <text evidence="2">The sequence shown here is derived from an EMBL/GenBank/DDBJ whole genome shotgun (WGS) entry which is preliminary data.</text>
</comment>
<reference evidence="2" key="1">
    <citation type="submission" date="2022-06" db="EMBL/GenBank/DDBJ databases">
        <title>Genome Sequence of Candolleomyces eurysporus.</title>
        <authorList>
            <person name="Buettner E."/>
        </authorList>
    </citation>
    <scope>NUCLEOTIDE SEQUENCE</scope>
    <source>
        <strain evidence="2">VTCC 930004</strain>
    </source>
</reference>
<sequence length="74" mass="7960">MQFKYTLIALAGVLASFTTQAFAAEVLTAPRVFHTVIQQSPYLVERTTTVTWTQSTTITETAAPTPIPDTVGSA</sequence>
<feature type="signal peptide" evidence="1">
    <location>
        <begin position="1"/>
        <end position="23"/>
    </location>
</feature>
<proteinExistence type="predicted"/>
<protein>
    <submittedName>
        <fullName evidence="2">Uncharacterized protein</fullName>
    </submittedName>
</protein>
<keyword evidence="3" id="KW-1185">Reference proteome</keyword>
<evidence type="ECO:0000256" key="1">
    <source>
        <dbReference type="SAM" id="SignalP"/>
    </source>
</evidence>
<evidence type="ECO:0000313" key="2">
    <source>
        <dbReference type="EMBL" id="KAJ2925057.1"/>
    </source>
</evidence>
<feature type="chain" id="PRO_5040896109" evidence="1">
    <location>
        <begin position="24"/>
        <end position="74"/>
    </location>
</feature>
<dbReference type="AlphaFoldDB" id="A0A9W8MCS3"/>
<dbReference type="Proteomes" id="UP001140091">
    <property type="component" value="Unassembled WGS sequence"/>
</dbReference>
<dbReference type="OrthoDB" id="3025387at2759"/>
<evidence type="ECO:0000313" key="3">
    <source>
        <dbReference type="Proteomes" id="UP001140091"/>
    </source>
</evidence>
<dbReference type="EMBL" id="JANBPK010001196">
    <property type="protein sequence ID" value="KAJ2925057.1"/>
    <property type="molecule type" value="Genomic_DNA"/>
</dbReference>